<organism evidence="2 3">
    <name type="scientific">Branchiostoma lanceolatum</name>
    <name type="common">Common lancelet</name>
    <name type="synonym">Amphioxus lanceolatum</name>
    <dbReference type="NCBI Taxonomy" id="7740"/>
    <lineage>
        <taxon>Eukaryota</taxon>
        <taxon>Metazoa</taxon>
        <taxon>Chordata</taxon>
        <taxon>Cephalochordata</taxon>
        <taxon>Leptocardii</taxon>
        <taxon>Amphioxiformes</taxon>
        <taxon>Branchiostomatidae</taxon>
        <taxon>Branchiostoma</taxon>
    </lineage>
</organism>
<keyword evidence="3" id="KW-1185">Reference proteome</keyword>
<feature type="compositionally biased region" description="Low complexity" evidence="1">
    <location>
        <begin position="674"/>
        <end position="694"/>
    </location>
</feature>
<feature type="compositionally biased region" description="Basic and acidic residues" evidence="1">
    <location>
        <begin position="699"/>
        <end position="712"/>
    </location>
</feature>
<dbReference type="Proteomes" id="UP000838412">
    <property type="component" value="Chromosome 10"/>
</dbReference>
<dbReference type="EMBL" id="OV696695">
    <property type="protein sequence ID" value="CAH1238406.1"/>
    <property type="molecule type" value="Genomic_DNA"/>
</dbReference>
<dbReference type="InterPro" id="IPR009836">
    <property type="entry name" value="GRDP-like"/>
</dbReference>
<evidence type="ECO:0000256" key="1">
    <source>
        <dbReference type="SAM" id="MobiDB-lite"/>
    </source>
</evidence>
<gene>
    <name evidence="2" type="primary">Hypp5584</name>
    <name evidence="2" type="ORF">BLAG_LOCUS3027</name>
</gene>
<accession>A0A8J9YLH1</accession>
<protein>
    <submittedName>
        <fullName evidence="2">Hypp5584 protein</fullName>
    </submittedName>
</protein>
<dbReference type="PANTHER" id="PTHR34365:SF7">
    <property type="entry name" value="GLYCINE-RICH DOMAIN-CONTAINING PROTEIN 1"/>
    <property type="match status" value="1"/>
</dbReference>
<dbReference type="PANTHER" id="PTHR34365">
    <property type="entry name" value="ENOLASE (DUF1399)"/>
    <property type="match status" value="1"/>
</dbReference>
<dbReference type="AlphaFoldDB" id="A0A8J9YLH1"/>
<evidence type="ECO:0000313" key="3">
    <source>
        <dbReference type="Proteomes" id="UP000838412"/>
    </source>
</evidence>
<proteinExistence type="predicted"/>
<feature type="region of interest" description="Disordered" evidence="1">
    <location>
        <begin position="674"/>
        <end position="712"/>
    </location>
</feature>
<name>A0A8J9YLH1_BRALA</name>
<dbReference type="Pfam" id="PF07173">
    <property type="entry name" value="GRDP-like"/>
    <property type="match status" value="1"/>
</dbReference>
<dbReference type="OrthoDB" id="2684236at2759"/>
<evidence type="ECO:0000313" key="2">
    <source>
        <dbReference type="EMBL" id="CAH1238406.1"/>
    </source>
</evidence>
<reference evidence="2" key="1">
    <citation type="submission" date="2022-01" db="EMBL/GenBank/DDBJ databases">
        <authorList>
            <person name="Braso-Vives M."/>
        </authorList>
    </citation>
    <scope>NUCLEOTIDE SEQUENCE</scope>
</reference>
<sequence>MTSSDNGPTSLALSLQDIKIDTTYDPNSLAFGVDLVGAAKKLLEFLHLVDRCPVLYDEAIVLEAIRRYELFWLPLAAQHGGELLAAPLDIAWIWHVHLLAPYYYEQDCRNLVNTTVDHKILVGHEREVAQLRAQALWEKEYPNEPFVISYHVRHSDFKSQISYNLQLAVARQRVFFYQVSLPHYADNKFLEAAKERYKKYLFLKQSNPKLFLVPCYDFDLIWHAHQNYPAIYKSDTDSILGRMLNHDDSVNDRSPGSKLLLSDTQTRQLWKKTFNEDFALNGAMFRGEPPSAFLVPTKPMDAYATRQCTIVLQEVYILNLPSDDNFTVKVDIAGGGRICKLGGSHKSWKGRSSDGLAKFRFDTAIHSTLKFDVEAKKLFVKGFHGTAAVPVATDLVDVAEEGHHISHSTELMSEDGNPSGVTLNFTIKVTSIRKGHYIFNIRPGRYESSNVPDILHGHIPLARPSEVSNKCETAVHKVYPRISERCVAFTVRVIHSQELMMSAIQVYARESDMAATAHLIGPDTLPTRQQVTDEGAYCTLDHSSGERAILIKGKTDWGICVGKWEGFRPGVPGKPGIPSVDGRPPIKGVKGVPMNPGHLKVGFYSLQGKQGWQLAVRRDKGMTFQMDCVSVNITNGKIIIPAHVEQVPEAIALAFAISVLWVLCNPKSIRQTPQVQQQHHSCNQSHSQQQQKHQSNAHRSGDQDQRSTNKWG</sequence>